<dbReference type="PROSITE" id="PS00109">
    <property type="entry name" value="PROTEIN_KINASE_TYR"/>
    <property type="match status" value="1"/>
</dbReference>
<dbReference type="GO" id="GO:0016746">
    <property type="term" value="F:acyltransferase activity"/>
    <property type="evidence" value="ECO:0007669"/>
    <property type="project" value="UniProtKB-KW"/>
</dbReference>
<dbReference type="NCBIfam" id="TIGR03724">
    <property type="entry name" value="arch_bud32"/>
    <property type="match status" value="1"/>
</dbReference>
<evidence type="ECO:0000256" key="1">
    <source>
        <dbReference type="ARBA" id="ARBA00010630"/>
    </source>
</evidence>
<evidence type="ECO:0000256" key="4">
    <source>
        <dbReference type="ARBA" id="ARBA00022527"/>
    </source>
</evidence>
<sequence>IGHLGLLMYLGGKRMTIEETKPIPNYRSDMVDVIWIDEKKHNKKKRKRKIPEHMIGKGAEAEIKKASYLGWQCVVKDRVPKRYRLPELDNAIRLRRTLREGRFLSLIKDYGILTPYVFDIDKKNKVLTISYIPGNLAKYEIDRGNIECCHNIGNIIGKLHERDIVHNDLTTSNFIVENKIIEGDKNANNTPEESKKNMVSDNHIKESLENNKGIEKDRKVKEGVFKGNKVYIIDFGLGKFSNALEDKAVDLIVLKKSILSTHYKDFERVWTNILEGYKIYKEWKTVVDYMDQVEKRGRYF</sequence>
<name>A0A832YTA5_9EURY</name>
<evidence type="ECO:0000256" key="15">
    <source>
        <dbReference type="ARBA" id="ARBA00065170"/>
    </source>
</evidence>
<dbReference type="Gene3D" id="1.10.510.10">
    <property type="entry name" value="Transferase(Phosphotransferase) domain 1"/>
    <property type="match status" value="1"/>
</dbReference>
<organism evidence="16 17">
    <name type="scientific">Methanothermococcus okinawensis</name>
    <dbReference type="NCBI Taxonomy" id="155863"/>
    <lineage>
        <taxon>Archaea</taxon>
        <taxon>Methanobacteriati</taxon>
        <taxon>Methanobacteriota</taxon>
        <taxon>Methanomada group</taxon>
        <taxon>Methanococci</taxon>
        <taxon>Methanococcales</taxon>
        <taxon>Methanococcaceae</taxon>
        <taxon>Methanothermococcus</taxon>
    </lineage>
</organism>
<gene>
    <name evidence="16" type="ORF">EYG76_01910</name>
</gene>
<evidence type="ECO:0000256" key="7">
    <source>
        <dbReference type="ARBA" id="ARBA00022741"/>
    </source>
</evidence>
<evidence type="ECO:0000256" key="2">
    <source>
        <dbReference type="ARBA" id="ARBA00012513"/>
    </source>
</evidence>
<keyword evidence="6" id="KW-0819">tRNA processing</keyword>
<feature type="non-terminal residue" evidence="16">
    <location>
        <position position="1"/>
    </location>
</feature>
<evidence type="ECO:0000256" key="14">
    <source>
        <dbReference type="ARBA" id="ARBA00048679"/>
    </source>
</evidence>
<evidence type="ECO:0000256" key="10">
    <source>
        <dbReference type="ARBA" id="ARBA00023004"/>
    </source>
</evidence>
<keyword evidence="8 16" id="KW-0418">Kinase</keyword>
<keyword evidence="5 16" id="KW-0808">Transferase</keyword>
<dbReference type="GO" id="GO:0005524">
    <property type="term" value="F:ATP binding"/>
    <property type="evidence" value="ECO:0007669"/>
    <property type="project" value="UniProtKB-KW"/>
</dbReference>
<accession>A0A832YTA5</accession>
<evidence type="ECO:0000256" key="8">
    <source>
        <dbReference type="ARBA" id="ARBA00022777"/>
    </source>
</evidence>
<evidence type="ECO:0000256" key="9">
    <source>
        <dbReference type="ARBA" id="ARBA00022840"/>
    </source>
</evidence>
<dbReference type="AlphaFoldDB" id="A0A832YTA5"/>
<dbReference type="EMBL" id="DQSV01000039">
    <property type="protein sequence ID" value="HIP17044.1"/>
    <property type="molecule type" value="Genomic_DNA"/>
</dbReference>
<dbReference type="EC" id="2.7.11.1" evidence="2"/>
<comment type="catalytic activity">
    <reaction evidence="14">
        <text>L-seryl-[protein] + ATP = O-phospho-L-seryl-[protein] + ADP + H(+)</text>
        <dbReference type="Rhea" id="RHEA:17989"/>
        <dbReference type="Rhea" id="RHEA-COMP:9863"/>
        <dbReference type="Rhea" id="RHEA-COMP:11604"/>
        <dbReference type="ChEBI" id="CHEBI:15378"/>
        <dbReference type="ChEBI" id="CHEBI:29999"/>
        <dbReference type="ChEBI" id="CHEBI:30616"/>
        <dbReference type="ChEBI" id="CHEBI:83421"/>
        <dbReference type="ChEBI" id="CHEBI:456216"/>
        <dbReference type="EC" id="2.7.11.1"/>
    </reaction>
</comment>
<comment type="catalytic activity">
    <reaction evidence="13">
        <text>L-threonyl-[protein] + ATP = O-phospho-L-threonyl-[protein] + ADP + H(+)</text>
        <dbReference type="Rhea" id="RHEA:46608"/>
        <dbReference type="Rhea" id="RHEA-COMP:11060"/>
        <dbReference type="Rhea" id="RHEA-COMP:11605"/>
        <dbReference type="ChEBI" id="CHEBI:15378"/>
        <dbReference type="ChEBI" id="CHEBI:30013"/>
        <dbReference type="ChEBI" id="CHEBI:30616"/>
        <dbReference type="ChEBI" id="CHEBI:61977"/>
        <dbReference type="ChEBI" id="CHEBI:456216"/>
        <dbReference type="EC" id="2.7.11.1"/>
    </reaction>
</comment>
<dbReference type="PANTHER" id="PTHR12209:SF0">
    <property type="entry name" value="EKC_KEOPS COMPLEX SUBUNIT TP53RK"/>
    <property type="match status" value="1"/>
</dbReference>
<dbReference type="Proteomes" id="UP000605144">
    <property type="component" value="Unassembled WGS sequence"/>
</dbReference>
<keyword evidence="11" id="KW-0511">Multifunctional enzyme</keyword>
<dbReference type="InterPro" id="IPR008266">
    <property type="entry name" value="Tyr_kinase_AS"/>
</dbReference>
<keyword evidence="12" id="KW-0012">Acyltransferase</keyword>
<dbReference type="SUPFAM" id="SSF56112">
    <property type="entry name" value="Protein kinase-like (PK-like)"/>
    <property type="match status" value="1"/>
</dbReference>
<dbReference type="InterPro" id="IPR011009">
    <property type="entry name" value="Kinase-like_dom_sf"/>
</dbReference>
<dbReference type="GO" id="GO:0005829">
    <property type="term" value="C:cytosol"/>
    <property type="evidence" value="ECO:0007669"/>
    <property type="project" value="TreeGrafter"/>
</dbReference>
<keyword evidence="10" id="KW-0408">Iron</keyword>
<comment type="similarity">
    <text evidence="1">Belongs to the protein kinase superfamily. BUD32 family.</text>
</comment>
<reference evidence="16" key="1">
    <citation type="journal article" date="2020" name="ISME J.">
        <title>Gammaproteobacteria mediating utilization of methyl-, sulfur- and petroleum organic compounds in deep ocean hydrothermal plumes.</title>
        <authorList>
            <person name="Zhou Z."/>
            <person name="Liu Y."/>
            <person name="Pan J."/>
            <person name="Cron B.R."/>
            <person name="Toner B.M."/>
            <person name="Anantharaman K."/>
            <person name="Breier J.A."/>
            <person name="Dick G.J."/>
            <person name="Li M."/>
        </authorList>
    </citation>
    <scope>NUCLEOTIDE SEQUENCE</scope>
    <source>
        <strain evidence="16">SZUA-1385</strain>
    </source>
</reference>
<keyword evidence="4 16" id="KW-0723">Serine/threonine-protein kinase</keyword>
<comment type="caution">
    <text evidence="16">The sequence shown here is derived from an EMBL/GenBank/DDBJ whole genome shotgun (WGS) entry which is preliminary data.</text>
</comment>
<dbReference type="InterPro" id="IPR022495">
    <property type="entry name" value="Bud32"/>
</dbReference>
<evidence type="ECO:0000313" key="16">
    <source>
        <dbReference type="EMBL" id="HIP17044.1"/>
    </source>
</evidence>
<protein>
    <recommendedName>
        <fullName evidence="2">non-specific serine/threonine protein kinase</fullName>
        <ecNumber evidence="2">2.7.11.1</ecNumber>
    </recommendedName>
</protein>
<evidence type="ECO:0000256" key="5">
    <source>
        <dbReference type="ARBA" id="ARBA00022679"/>
    </source>
</evidence>
<keyword evidence="7" id="KW-0547">Nucleotide-binding</keyword>
<keyword evidence="9" id="KW-0067">ATP-binding</keyword>
<evidence type="ECO:0000313" key="17">
    <source>
        <dbReference type="Proteomes" id="UP000605144"/>
    </source>
</evidence>
<evidence type="ECO:0000256" key="11">
    <source>
        <dbReference type="ARBA" id="ARBA00023268"/>
    </source>
</evidence>
<dbReference type="GO" id="GO:0008033">
    <property type="term" value="P:tRNA processing"/>
    <property type="evidence" value="ECO:0007669"/>
    <property type="project" value="UniProtKB-KW"/>
</dbReference>
<dbReference type="Gene3D" id="3.30.200.20">
    <property type="entry name" value="Phosphorylase Kinase, domain 1"/>
    <property type="match status" value="1"/>
</dbReference>
<evidence type="ECO:0000256" key="12">
    <source>
        <dbReference type="ARBA" id="ARBA00023315"/>
    </source>
</evidence>
<keyword evidence="3" id="KW-0963">Cytoplasm</keyword>
<dbReference type="GO" id="GO:0004674">
    <property type="term" value="F:protein serine/threonine kinase activity"/>
    <property type="evidence" value="ECO:0007669"/>
    <property type="project" value="UniProtKB-KW"/>
</dbReference>
<evidence type="ECO:0000256" key="3">
    <source>
        <dbReference type="ARBA" id="ARBA00022490"/>
    </source>
</evidence>
<evidence type="ECO:0000256" key="13">
    <source>
        <dbReference type="ARBA" id="ARBA00047899"/>
    </source>
</evidence>
<comment type="subunit">
    <text evidence="15">Component of the KEOPS complex that consists of Kae1, Bud32, Cgi121 and Pcc1; the whole complex dimerizes.</text>
</comment>
<dbReference type="PANTHER" id="PTHR12209">
    <property type="entry name" value="NON-SPECIFIC SERINE/THREONINE PROTEIN KINASE"/>
    <property type="match status" value="1"/>
</dbReference>
<dbReference type="GO" id="GO:0000408">
    <property type="term" value="C:EKC/KEOPS complex"/>
    <property type="evidence" value="ECO:0007669"/>
    <property type="project" value="UniProtKB-ARBA"/>
</dbReference>
<dbReference type="FunFam" id="3.30.200.20:FF:000201">
    <property type="entry name" value="TP53-regulating kinase isoform X1"/>
    <property type="match status" value="1"/>
</dbReference>
<evidence type="ECO:0000256" key="6">
    <source>
        <dbReference type="ARBA" id="ARBA00022694"/>
    </source>
</evidence>
<proteinExistence type="inferred from homology"/>